<proteinExistence type="predicted"/>
<feature type="compositionally biased region" description="Acidic residues" evidence="1">
    <location>
        <begin position="183"/>
        <end position="224"/>
    </location>
</feature>
<evidence type="ECO:0000313" key="3">
    <source>
        <dbReference type="EMBL" id="JAT78975.1"/>
    </source>
</evidence>
<reference evidence="3" key="1">
    <citation type="submission" date="2016-07" db="EMBL/GenBank/DDBJ databases">
        <title>Salivary Glands transcriptome analysis on engorged females of Ornithodoros brasiliensis (Acari:Argasidae).</title>
        <authorList>
            <person name="Simons S.M."/>
            <person name="Carvalho E."/>
            <person name="Junqueira-de-Azevedo I."/>
            <person name="Ho P.L."/>
            <person name="Giovanni D."/>
            <person name="Mendonca R."/>
            <person name="Onofrio V."/>
            <person name="Landulfo G."/>
            <person name="Ramirez D."/>
            <person name="Barros-Battesti D."/>
        </authorList>
    </citation>
    <scope>NUCLEOTIDE SEQUENCE</scope>
    <source>
        <strain evidence="3">Female</strain>
        <tissue evidence="3">Salivary gland</tissue>
    </source>
</reference>
<protein>
    <submittedName>
        <fullName evidence="3">Salivary secreted lipocalin</fullName>
    </submittedName>
</protein>
<accession>A0A1D2AJ77</accession>
<evidence type="ECO:0000256" key="2">
    <source>
        <dbReference type="SAM" id="SignalP"/>
    </source>
</evidence>
<feature type="non-terminal residue" evidence="3">
    <location>
        <position position="1"/>
    </location>
</feature>
<evidence type="ECO:0000256" key="1">
    <source>
        <dbReference type="SAM" id="MobiDB-lite"/>
    </source>
</evidence>
<dbReference type="EMBL" id="GETE01000697">
    <property type="protein sequence ID" value="JAT78975.1"/>
    <property type="molecule type" value="Transcribed_RNA"/>
</dbReference>
<keyword evidence="2" id="KW-0732">Signal</keyword>
<feature type="compositionally biased region" description="Acidic residues" evidence="1">
    <location>
        <begin position="134"/>
        <end position="176"/>
    </location>
</feature>
<feature type="compositionally biased region" description="Polar residues" evidence="1">
    <location>
        <begin position="106"/>
        <end position="115"/>
    </location>
</feature>
<sequence>LESIHMRMYAQCVLAVLVSQATVTYARPIPDEVRECPERRRLAYETDCMWWCGTNEKGQHKYGLFDNGIMCDYYGTRTGDGECYNGECYLKDTVPDNHQHDLKSPAQLNPSTKQNTGRKENAPRRPAHGTDNGGGEDEYEEGEEDENYDDDEEGEGQEENDGEEEDEDHDESEEEDQGHHENEEAEEDDEDEENDGHGENDEDYAKEDEGQDQNEEDQDQDENEEREKVAGSRYPITADSVCFPSSLFCVFMYTHLFPCWA</sequence>
<feature type="chain" id="PRO_5008901609" evidence="2">
    <location>
        <begin position="27"/>
        <end position="261"/>
    </location>
</feature>
<name>A0A1D2AJ77_ORNBR</name>
<organism evidence="3">
    <name type="scientific">Ornithodoros brasiliensis</name>
    <name type="common">Mouro tick</name>
    <dbReference type="NCBI Taxonomy" id="888526"/>
    <lineage>
        <taxon>Eukaryota</taxon>
        <taxon>Metazoa</taxon>
        <taxon>Ecdysozoa</taxon>
        <taxon>Arthropoda</taxon>
        <taxon>Chelicerata</taxon>
        <taxon>Arachnida</taxon>
        <taxon>Acari</taxon>
        <taxon>Parasitiformes</taxon>
        <taxon>Ixodida</taxon>
        <taxon>Ixodoidea</taxon>
        <taxon>Argasidae</taxon>
        <taxon>Ornithodorinae</taxon>
        <taxon>Ornithodoros</taxon>
    </lineage>
</organism>
<feature type="region of interest" description="Disordered" evidence="1">
    <location>
        <begin position="96"/>
        <end position="234"/>
    </location>
</feature>
<dbReference type="AlphaFoldDB" id="A0A1D2AJ77"/>
<feature type="signal peptide" evidence="2">
    <location>
        <begin position="1"/>
        <end position="26"/>
    </location>
</feature>